<dbReference type="EMBL" id="LAZL01000044">
    <property type="protein sequence ID" value="KMT63735.1"/>
    <property type="molecule type" value="Genomic_DNA"/>
</dbReference>
<protein>
    <submittedName>
        <fullName evidence="1">Uncharacterized protein</fullName>
    </submittedName>
</protein>
<comment type="caution">
    <text evidence="1">The sequence shown here is derived from an EMBL/GenBank/DDBJ whole genome shotgun (WGS) entry which is preliminary data.</text>
</comment>
<reference evidence="1 2" key="1">
    <citation type="submission" date="2015-04" db="EMBL/GenBank/DDBJ databases">
        <title>Draft Genome Sequence of the Novel Agar-Digesting Marine Bacterium Q1.</title>
        <authorList>
            <person name="Li Y."/>
            <person name="Li D."/>
            <person name="Chen G."/>
            <person name="Du Z."/>
        </authorList>
    </citation>
    <scope>NUCLEOTIDE SEQUENCE [LARGE SCALE GENOMIC DNA]</scope>
    <source>
        <strain evidence="1 2">Q1</strain>
    </source>
</reference>
<organism evidence="1 2">
    <name type="scientific">Catenovulum maritimum</name>
    <dbReference type="NCBI Taxonomy" id="1513271"/>
    <lineage>
        <taxon>Bacteria</taxon>
        <taxon>Pseudomonadati</taxon>
        <taxon>Pseudomonadota</taxon>
        <taxon>Gammaproteobacteria</taxon>
        <taxon>Alteromonadales</taxon>
        <taxon>Alteromonadaceae</taxon>
        <taxon>Catenovulum</taxon>
    </lineage>
</organism>
<accession>A0A0J8GLQ0</accession>
<dbReference type="RefSeq" id="WP_048695756.1">
    <property type="nucleotide sequence ID" value="NZ_KQ130514.1"/>
</dbReference>
<name>A0A0J8GLQ0_9ALTE</name>
<dbReference type="Proteomes" id="UP000037600">
    <property type="component" value="Unassembled WGS sequence"/>
</dbReference>
<proteinExistence type="predicted"/>
<evidence type="ECO:0000313" key="1">
    <source>
        <dbReference type="EMBL" id="KMT63735.1"/>
    </source>
</evidence>
<dbReference type="AlphaFoldDB" id="A0A0J8GLQ0"/>
<dbReference type="OrthoDB" id="6399959at2"/>
<gene>
    <name evidence="1" type="ORF">XM47_18105</name>
</gene>
<keyword evidence="2" id="KW-1185">Reference proteome</keyword>
<sequence length="122" mass="13617">MELSKLVEVAGNLRKVYTYSFAEIPNEIAAIELEFDDLSCSINVVEDFDEIAINIPPDTTGCIPSSQSTLFHKCKGGKILWCWKLINNQGYTDGLKFEFSNGIKFEVVVVCSAINQYAVNEL</sequence>
<dbReference type="InterPro" id="IPR046297">
    <property type="entry name" value="DUF6334"/>
</dbReference>
<evidence type="ECO:0000313" key="2">
    <source>
        <dbReference type="Proteomes" id="UP000037600"/>
    </source>
</evidence>
<dbReference type="Pfam" id="PF19860">
    <property type="entry name" value="DUF6334"/>
    <property type="match status" value="1"/>
</dbReference>